<protein>
    <submittedName>
        <fullName evidence="2">Uncharacterized protein</fullName>
    </submittedName>
</protein>
<dbReference type="HOGENOM" id="CLU_137500_1_2_1"/>
<evidence type="ECO:0000256" key="1">
    <source>
        <dbReference type="SAM" id="SignalP"/>
    </source>
</evidence>
<dbReference type="KEGG" id="gtr:GLOTRDRAFT_140188"/>
<proteinExistence type="predicted"/>
<accession>S7PYL0</accession>
<dbReference type="eggNOG" id="ENOG502SBH1">
    <property type="taxonomic scope" value="Eukaryota"/>
</dbReference>
<dbReference type="OrthoDB" id="2841294at2759"/>
<sequence>MRYALALVAAVLAIVPSIHCQSVAIGYPPAGTTVAPGSNFTVQVDKPNSLTGSTDVSLIIALHACTTNASGALACTSPAEEMGTILYSGPYAPQYTNASGTGEKPPHQNFSVAVPATGFDGVALLSVGHVALVGAGNSPMFEVVYVDVQVASSSD</sequence>
<dbReference type="OMA" id="QINVAHA"/>
<organism evidence="2 3">
    <name type="scientific">Gloeophyllum trabeum (strain ATCC 11539 / FP-39264 / Madison 617)</name>
    <name type="common">Brown rot fungus</name>
    <dbReference type="NCBI Taxonomy" id="670483"/>
    <lineage>
        <taxon>Eukaryota</taxon>
        <taxon>Fungi</taxon>
        <taxon>Dikarya</taxon>
        <taxon>Basidiomycota</taxon>
        <taxon>Agaricomycotina</taxon>
        <taxon>Agaricomycetes</taxon>
        <taxon>Gloeophyllales</taxon>
        <taxon>Gloeophyllaceae</taxon>
        <taxon>Gloeophyllum</taxon>
    </lineage>
</organism>
<name>S7PYL0_GLOTA</name>
<keyword evidence="3" id="KW-1185">Reference proteome</keyword>
<dbReference type="AlphaFoldDB" id="S7PYL0"/>
<dbReference type="InterPro" id="IPR045469">
    <property type="entry name" value="Nis1"/>
</dbReference>
<feature type="signal peptide" evidence="1">
    <location>
        <begin position="1"/>
        <end position="20"/>
    </location>
</feature>
<feature type="chain" id="PRO_5004555656" evidence="1">
    <location>
        <begin position="21"/>
        <end position="155"/>
    </location>
</feature>
<dbReference type="RefSeq" id="XP_007868740.1">
    <property type="nucleotide sequence ID" value="XM_007870549.1"/>
</dbReference>
<evidence type="ECO:0000313" key="3">
    <source>
        <dbReference type="Proteomes" id="UP000030669"/>
    </source>
</evidence>
<dbReference type="Proteomes" id="UP000030669">
    <property type="component" value="Unassembled WGS sequence"/>
</dbReference>
<gene>
    <name evidence="2" type="ORF">GLOTRDRAFT_140188</name>
</gene>
<dbReference type="Pfam" id="PF19271">
    <property type="entry name" value="Nis1"/>
    <property type="match status" value="1"/>
</dbReference>
<dbReference type="GeneID" id="19304456"/>
<keyword evidence="1" id="KW-0732">Signal</keyword>
<evidence type="ECO:0000313" key="2">
    <source>
        <dbReference type="EMBL" id="EPQ52422.1"/>
    </source>
</evidence>
<reference evidence="2 3" key="1">
    <citation type="journal article" date="2012" name="Science">
        <title>The Paleozoic origin of enzymatic lignin decomposition reconstructed from 31 fungal genomes.</title>
        <authorList>
            <person name="Floudas D."/>
            <person name="Binder M."/>
            <person name="Riley R."/>
            <person name="Barry K."/>
            <person name="Blanchette R.A."/>
            <person name="Henrissat B."/>
            <person name="Martinez A.T."/>
            <person name="Otillar R."/>
            <person name="Spatafora J.W."/>
            <person name="Yadav J.S."/>
            <person name="Aerts A."/>
            <person name="Benoit I."/>
            <person name="Boyd A."/>
            <person name="Carlson A."/>
            <person name="Copeland A."/>
            <person name="Coutinho P.M."/>
            <person name="de Vries R.P."/>
            <person name="Ferreira P."/>
            <person name="Findley K."/>
            <person name="Foster B."/>
            <person name="Gaskell J."/>
            <person name="Glotzer D."/>
            <person name="Gorecki P."/>
            <person name="Heitman J."/>
            <person name="Hesse C."/>
            <person name="Hori C."/>
            <person name="Igarashi K."/>
            <person name="Jurgens J.A."/>
            <person name="Kallen N."/>
            <person name="Kersten P."/>
            <person name="Kohler A."/>
            <person name="Kuees U."/>
            <person name="Kumar T.K.A."/>
            <person name="Kuo A."/>
            <person name="LaButti K."/>
            <person name="Larrondo L.F."/>
            <person name="Lindquist E."/>
            <person name="Ling A."/>
            <person name="Lombard V."/>
            <person name="Lucas S."/>
            <person name="Lundell T."/>
            <person name="Martin R."/>
            <person name="McLaughlin D.J."/>
            <person name="Morgenstern I."/>
            <person name="Morin E."/>
            <person name="Murat C."/>
            <person name="Nagy L.G."/>
            <person name="Nolan M."/>
            <person name="Ohm R.A."/>
            <person name="Patyshakuliyeva A."/>
            <person name="Rokas A."/>
            <person name="Ruiz-Duenas F.J."/>
            <person name="Sabat G."/>
            <person name="Salamov A."/>
            <person name="Samejima M."/>
            <person name="Schmutz J."/>
            <person name="Slot J.C."/>
            <person name="St John F."/>
            <person name="Stenlid J."/>
            <person name="Sun H."/>
            <person name="Sun S."/>
            <person name="Syed K."/>
            <person name="Tsang A."/>
            <person name="Wiebenga A."/>
            <person name="Young D."/>
            <person name="Pisabarro A."/>
            <person name="Eastwood D.C."/>
            <person name="Martin F."/>
            <person name="Cullen D."/>
            <person name="Grigoriev I.V."/>
            <person name="Hibbett D.S."/>
        </authorList>
    </citation>
    <scope>NUCLEOTIDE SEQUENCE [LARGE SCALE GENOMIC DNA]</scope>
    <source>
        <strain evidence="2 3">ATCC 11539</strain>
    </source>
</reference>
<dbReference type="EMBL" id="KB469307">
    <property type="protein sequence ID" value="EPQ52422.1"/>
    <property type="molecule type" value="Genomic_DNA"/>
</dbReference>